<dbReference type="GO" id="GO:0006406">
    <property type="term" value="P:mRNA export from nucleus"/>
    <property type="evidence" value="ECO:0007669"/>
    <property type="project" value="TreeGrafter"/>
</dbReference>
<comment type="similarity">
    <text evidence="2 9">Belongs to the nucleoporin Nup85 family.</text>
</comment>
<dbReference type="GO" id="GO:0031080">
    <property type="term" value="C:nuclear pore outer ring"/>
    <property type="evidence" value="ECO:0007669"/>
    <property type="project" value="TreeGrafter"/>
</dbReference>
<keyword evidence="9" id="KW-0472">Membrane</keyword>
<evidence type="ECO:0000256" key="1">
    <source>
        <dbReference type="ARBA" id="ARBA00004567"/>
    </source>
</evidence>
<evidence type="ECO:0000256" key="6">
    <source>
        <dbReference type="ARBA" id="ARBA00023010"/>
    </source>
</evidence>
<accession>A0A6P8YWE7</accession>
<dbReference type="FunCoup" id="A0A6P8YWE7">
    <property type="interactions" value="2091"/>
</dbReference>
<reference evidence="11" key="1">
    <citation type="submission" date="2025-08" db="UniProtKB">
        <authorList>
            <consortium name="RefSeq"/>
        </authorList>
    </citation>
    <scope>IDENTIFICATION</scope>
    <source>
        <tissue evidence="11">Total insect</tissue>
    </source>
</reference>
<evidence type="ECO:0000256" key="2">
    <source>
        <dbReference type="ARBA" id="ARBA00005573"/>
    </source>
</evidence>
<dbReference type="OrthoDB" id="17644at2759"/>
<evidence type="ECO:0000256" key="9">
    <source>
        <dbReference type="RuleBase" id="RU365073"/>
    </source>
</evidence>
<dbReference type="PANTHER" id="PTHR13373">
    <property type="entry name" value="FROUNT PROTEIN-RELATED"/>
    <property type="match status" value="1"/>
</dbReference>
<dbReference type="InterPro" id="IPR011502">
    <property type="entry name" value="Nucleoporin_Nup85"/>
</dbReference>
<name>A0A6P8YWE7_THRPL</name>
<keyword evidence="5 9" id="KW-0653">Protein transport</keyword>
<evidence type="ECO:0000256" key="4">
    <source>
        <dbReference type="ARBA" id="ARBA00022816"/>
    </source>
</evidence>
<comment type="subcellular location">
    <subcellularLocation>
        <location evidence="1 9">Nucleus</location>
        <location evidence="1 9">Nuclear pore complex</location>
    </subcellularLocation>
</comment>
<dbReference type="GO" id="GO:0031965">
    <property type="term" value="C:nuclear membrane"/>
    <property type="evidence" value="ECO:0007669"/>
    <property type="project" value="UniProtKB-UniRule"/>
</dbReference>
<dbReference type="GeneID" id="117645660"/>
<proteinExistence type="inferred from homology"/>
<dbReference type="RefSeq" id="XP_034241840.1">
    <property type="nucleotide sequence ID" value="XM_034385949.1"/>
</dbReference>
<sequence length="667" mass="74181">MDVALALKGLQFKIKGSAELTANHGARSEDDLSKTLGISAKWASDANKNSILFDPCLRKLVNESCGTFLSGQKLAQNLDSGGDHGPELLKLSRRYRSIIRVCLNNLYDMVEKSNHSENLKASYYVDVVKVLDAIELIWHLCEILFVDVVPGNILLPQLLEWVRFHCPQAERKAALLLQAGTERVEAGFETASAEKDPDYWKTTIGVLLQGRIDATRALLVLHSDARTAPFQNADVCLRTMPLYNVHGGTAVSVFNAQWSHWQADVRTKVEDGVFASNSDLELIMKIVSGDMTVMDTIRSYCGTWYQLMTATLFFSEPTVKSFDLSYHADHAMRAFGSTSEMQDLDKLILLLFESNPLEVIQELQKTADNGWFAVHLTNLLYLCGRLNIFDSNKVNVAHQLHEHVLLDYGTMLMAHPSLWQVGVSYLDHCPPQGLERLEVLLPAIPLTSETRALKIMQIAHDRRLGSVVTTVCKVMASKSLRQERLGNALAWALRSMDANLTNHLADKFLAGFASKGEFEASDLLDNLGSCMLVSDRLTFLGKYCEFHQLYKANEMRAAGSLLVSLLSSHLPPKNFQLTLLMHAVPLLESRELVLTANDTDILLSCLELLETELLTQVDPSSISKTLDAATKEKIQIIRLSLARNLSRAIIIEGSDVPNTNARMVNAS</sequence>
<evidence type="ECO:0000256" key="7">
    <source>
        <dbReference type="ARBA" id="ARBA00023132"/>
    </source>
</evidence>
<dbReference type="GO" id="GO:0006606">
    <property type="term" value="P:protein import into nucleus"/>
    <property type="evidence" value="ECO:0007669"/>
    <property type="project" value="TreeGrafter"/>
</dbReference>
<dbReference type="PANTHER" id="PTHR13373:SF21">
    <property type="entry name" value="NUCLEAR PORE COMPLEX PROTEIN NUP85"/>
    <property type="match status" value="1"/>
</dbReference>
<keyword evidence="4 9" id="KW-0509">mRNA transport</keyword>
<dbReference type="KEGG" id="tpal:117645660"/>
<protein>
    <recommendedName>
        <fullName evidence="9">Nuclear pore complex protein Nup85</fullName>
    </recommendedName>
</protein>
<dbReference type="GO" id="GO:0017056">
    <property type="term" value="F:structural constituent of nuclear pore"/>
    <property type="evidence" value="ECO:0007669"/>
    <property type="project" value="TreeGrafter"/>
</dbReference>
<comment type="function">
    <text evidence="9">Functions as a component of the nuclear pore complex (NPC).</text>
</comment>
<dbReference type="CTD" id="37078"/>
<gene>
    <name evidence="11" type="primary">LOC117645660</name>
</gene>
<evidence type="ECO:0000313" key="11">
    <source>
        <dbReference type="RefSeq" id="XP_034241840.1"/>
    </source>
</evidence>
<dbReference type="InParanoid" id="A0A6P8YWE7"/>
<keyword evidence="10" id="KW-1185">Reference proteome</keyword>
<keyword evidence="8 9" id="KW-0539">Nucleus</keyword>
<keyword evidence="7 9" id="KW-0906">Nuclear pore complex</keyword>
<evidence type="ECO:0000256" key="5">
    <source>
        <dbReference type="ARBA" id="ARBA00022927"/>
    </source>
</evidence>
<evidence type="ECO:0000313" key="10">
    <source>
        <dbReference type="Proteomes" id="UP000515158"/>
    </source>
</evidence>
<evidence type="ECO:0000256" key="8">
    <source>
        <dbReference type="ARBA" id="ARBA00023242"/>
    </source>
</evidence>
<dbReference type="GO" id="GO:0045893">
    <property type="term" value="P:positive regulation of DNA-templated transcription"/>
    <property type="evidence" value="ECO:0007669"/>
    <property type="project" value="TreeGrafter"/>
</dbReference>
<organism evidence="11">
    <name type="scientific">Thrips palmi</name>
    <name type="common">Melon thrips</name>
    <dbReference type="NCBI Taxonomy" id="161013"/>
    <lineage>
        <taxon>Eukaryota</taxon>
        <taxon>Metazoa</taxon>
        <taxon>Ecdysozoa</taxon>
        <taxon>Arthropoda</taxon>
        <taxon>Hexapoda</taxon>
        <taxon>Insecta</taxon>
        <taxon>Pterygota</taxon>
        <taxon>Neoptera</taxon>
        <taxon>Paraneoptera</taxon>
        <taxon>Thysanoptera</taxon>
        <taxon>Terebrantia</taxon>
        <taxon>Thripoidea</taxon>
        <taxon>Thripidae</taxon>
        <taxon>Thrips</taxon>
    </lineage>
</organism>
<dbReference type="Proteomes" id="UP000515158">
    <property type="component" value="Unplaced"/>
</dbReference>
<dbReference type="Pfam" id="PF07575">
    <property type="entry name" value="Nucleopor_Nup85"/>
    <property type="match status" value="1"/>
</dbReference>
<comment type="subunit">
    <text evidence="9">Component of the nuclear pore complex (NPC).</text>
</comment>
<evidence type="ECO:0000256" key="3">
    <source>
        <dbReference type="ARBA" id="ARBA00022448"/>
    </source>
</evidence>
<keyword evidence="3 9" id="KW-0813">Transport</keyword>
<keyword evidence="6 9" id="KW-0811">Translocation</keyword>
<dbReference type="AlphaFoldDB" id="A0A6P8YWE7"/>